<keyword evidence="2" id="KW-1185">Reference proteome</keyword>
<dbReference type="PANTHER" id="PTHR36159">
    <property type="entry name" value="PROTEIN CBG23766"/>
    <property type="match status" value="1"/>
</dbReference>
<gene>
    <name evidence="3" type="primary">LOC136076052</name>
</gene>
<reference evidence="3" key="2">
    <citation type="submission" date="2025-08" db="UniProtKB">
        <authorList>
            <consortium name="RefSeq"/>
        </authorList>
    </citation>
    <scope>IDENTIFICATION</scope>
</reference>
<dbReference type="InterPro" id="IPR049512">
    <property type="entry name" value="DJR-like_dom"/>
</dbReference>
<accession>A0ABM4B9L1</accession>
<dbReference type="Proteomes" id="UP001652625">
    <property type="component" value="Chromosome 02"/>
</dbReference>
<protein>
    <submittedName>
        <fullName evidence="3">Uncharacterized protein LOC136076052</fullName>
    </submittedName>
</protein>
<dbReference type="RefSeq" id="XP_065645588.1">
    <property type="nucleotide sequence ID" value="XM_065789516.1"/>
</dbReference>
<dbReference type="GeneID" id="136076052"/>
<dbReference type="Pfam" id="PF21738">
    <property type="entry name" value="DJR-like_dom"/>
    <property type="match status" value="1"/>
</dbReference>
<evidence type="ECO:0000259" key="1">
    <source>
        <dbReference type="Pfam" id="PF21738"/>
    </source>
</evidence>
<dbReference type="PANTHER" id="PTHR36159:SF1">
    <property type="entry name" value="RETROVIRUS-RELATED POL POLYPROTEIN FROM TRANSPOSON 412-LIKE PROTEIN"/>
    <property type="match status" value="1"/>
</dbReference>
<evidence type="ECO:0000313" key="3">
    <source>
        <dbReference type="RefSeq" id="XP_065645588.1"/>
    </source>
</evidence>
<sequence>MEAYANTDGVALTNNGIMHLFRQITYQLSNQDKETVFSPGQATTMLGMLNYSNDFQLAQGLNQLWYKDNTTTAVLADKGLQQDKLANVAAGKVNFSKISLFKSHEIPADAERFNLYKQIESKVTIPVSFRSRQCDTIAVPQATIFSWRLSVRTSPENSKYIIVGFQTNKSGDQTANPSLFDCCDLKNMYIMLNQERYPAVDYNLSFPNQQIPRIYSDAAVFKENFYGMNELITNSNIDPSDYKDLFPLIVFNVSYQSERLKSSTIDVQIKATFNSAVPAGTQANVVVLSDRIIEFQSDGNKMNVVY</sequence>
<reference evidence="2" key="1">
    <citation type="submission" date="2025-05" db="UniProtKB">
        <authorList>
            <consortium name="RefSeq"/>
        </authorList>
    </citation>
    <scope>NUCLEOTIDE SEQUENCE [LARGE SCALE GENOMIC DNA]</scope>
</reference>
<name>A0ABM4B9L1_HYDVU</name>
<evidence type="ECO:0000313" key="2">
    <source>
        <dbReference type="Proteomes" id="UP001652625"/>
    </source>
</evidence>
<proteinExistence type="predicted"/>
<organism evidence="2 3">
    <name type="scientific">Hydra vulgaris</name>
    <name type="common">Hydra</name>
    <name type="synonym">Hydra attenuata</name>
    <dbReference type="NCBI Taxonomy" id="6087"/>
    <lineage>
        <taxon>Eukaryota</taxon>
        <taxon>Metazoa</taxon>
        <taxon>Cnidaria</taxon>
        <taxon>Hydrozoa</taxon>
        <taxon>Hydroidolina</taxon>
        <taxon>Anthoathecata</taxon>
        <taxon>Aplanulata</taxon>
        <taxon>Hydridae</taxon>
        <taxon>Hydra</taxon>
    </lineage>
</organism>
<feature type="domain" description="Double jelly roll-like" evidence="1">
    <location>
        <begin position="90"/>
        <end position="293"/>
    </location>
</feature>